<proteinExistence type="predicted"/>
<dbReference type="EMBL" id="CM039172">
    <property type="protein sequence ID" value="KAH9778651.1"/>
    <property type="molecule type" value="Genomic_DNA"/>
</dbReference>
<accession>A0ACB8LYV4</accession>
<sequence>MANGGMMSFQVSQLKGSKFDNWSIKMKALLGAHDVWDVVEKGFIVPENEATLTAAQKENLKDLKKKENKAKYLIFQSLDEDAFEKIAGTTSSKEASESISDYFTRVVTVSNELKRNGEELKEVRIIEKILRSVESKFDHIVVTIEETRDLEDMTIEQLQGRLQAYEEKQKKRQGIEEQLLKMEVNPKKREESSDNERRHYVRGRGRGHGRGRGRGHGRGWNFNNNNSNYAKGESSTRGRGRGNPRSSVAFGDDSKVPVKGRGNILFRAKDGSHQIISNVYYVPNMKSNILCLGQLLEKGYDIHLKDYSLFLKDDKGNLITKVKMSKNRMFPLNIQNDVAKCLKACHKDQSWTWHLRYGHLNFGGLELLFKKNMVKGLPYINHPDQLCEGCLLGKQFRKSFPKESNSRAQKPLELIHTDVCGPFKPNSLGKSNYFLLFIDDFSRKTWVYFLKQKSEVFEAFKKFKVAVEKESGYQIKVMRSDRGGEFTSKEFLEFCEANGIRRPLTVPRSPQQNGVSERKNRIILDMARSMLKSKRLPKEFWAEAVACAVYLSNRSPTRSVWGKTPQEAWSGRKPGITHLRVFGSIAHVHVPDESRAKLDDKSEKFIFIGYDNNSKGYKLYNPNNGKIVISRDVVFDEEGEWDFGSGVDDFNFFPIEEDDHTQIKQVDEQQEHATPHISPVPTTCGDSPPPFLNERTEERTRSLQDLYEVTERHDNLTLFCLFADCEPVNFQEAALDEKWRIAMDEEIKAIVKNDTWELTTLPKGHKAIGVKWVYKTKRNANGEIERHKARLVAKGYSQKAGIDYDESACLNGFLEEEVYIEQPLGYMVKGHEDKVLRLKKALYGLKQAPRAWNSRIDKYFQEKGFTKCPYEHALYVKEKDGDILIVCLYVDDLIFTGSNPSLFEEFKRVMIKEFEMTDIGLMTYYLGIEVKQKEEDIFISQESYAKEILKRFKMNDCKPISTPVECGVKLSKYDEGEDIDPTFFKSLVGSLRYLTCTRPDILYAVGLVSRYMENPKTTHFKAAKRILRYIKGTINFGLLYSFSNDYKLIGYSDRDWGGDVDDRKSTTGFVFFMGDTAFTWMSKKQPIVTLSTCEAEYVAATSSVCHAIWLKNLLKELSLAQEEPTKICVDNKSAIALSKNPVFHDRSKHIDTRYHFIRECIARKEVQVKYVKSQDQAADIFTKPLKQEDFARFRSLLGVTGSSLRGGVGS</sequence>
<reference evidence="2" key="1">
    <citation type="journal article" date="2023" name="Hortic. Res.">
        <title>A chromosome-level phased genome enabling allele-level studies in sweet orange: a case study on citrus Huanglongbing tolerance.</title>
        <authorList>
            <person name="Wu B."/>
            <person name="Yu Q."/>
            <person name="Deng Z."/>
            <person name="Duan Y."/>
            <person name="Luo F."/>
            <person name="Gmitter F. Jr."/>
        </authorList>
    </citation>
    <scope>NUCLEOTIDE SEQUENCE [LARGE SCALE GENOMIC DNA]</scope>
    <source>
        <strain evidence="2">cv. Valencia</strain>
    </source>
</reference>
<evidence type="ECO:0000313" key="2">
    <source>
        <dbReference type="Proteomes" id="UP000829398"/>
    </source>
</evidence>
<comment type="caution">
    <text evidence="1">The sequence shown here is derived from an EMBL/GenBank/DDBJ whole genome shotgun (WGS) entry which is preliminary data.</text>
</comment>
<protein>
    <submittedName>
        <fullName evidence="1">Uncharacterized protein</fullName>
    </submittedName>
</protein>
<evidence type="ECO:0000313" key="1">
    <source>
        <dbReference type="EMBL" id="KAH9778651.1"/>
    </source>
</evidence>
<name>A0ACB8LYV4_CITSI</name>
<gene>
    <name evidence="1" type="ORF">KPL71_007416</name>
</gene>
<dbReference type="Proteomes" id="UP000829398">
    <property type="component" value="Chromosome 3"/>
</dbReference>
<organism evidence="1 2">
    <name type="scientific">Citrus sinensis</name>
    <name type="common">Sweet orange</name>
    <name type="synonym">Citrus aurantium var. sinensis</name>
    <dbReference type="NCBI Taxonomy" id="2711"/>
    <lineage>
        <taxon>Eukaryota</taxon>
        <taxon>Viridiplantae</taxon>
        <taxon>Streptophyta</taxon>
        <taxon>Embryophyta</taxon>
        <taxon>Tracheophyta</taxon>
        <taxon>Spermatophyta</taxon>
        <taxon>Magnoliopsida</taxon>
        <taxon>eudicotyledons</taxon>
        <taxon>Gunneridae</taxon>
        <taxon>Pentapetalae</taxon>
        <taxon>rosids</taxon>
        <taxon>malvids</taxon>
        <taxon>Sapindales</taxon>
        <taxon>Rutaceae</taxon>
        <taxon>Aurantioideae</taxon>
        <taxon>Citrus</taxon>
    </lineage>
</organism>
<keyword evidence="2" id="KW-1185">Reference proteome</keyword>